<gene>
    <name evidence="1" type="ORF">SAMN05660359_01727</name>
</gene>
<dbReference type="RefSeq" id="WP_075013146.1">
    <property type="nucleotide sequence ID" value="NZ_FOWE01000004.1"/>
</dbReference>
<accession>A0A1I5EZR5</accession>
<dbReference type="AlphaFoldDB" id="A0A1I5EZR5"/>
<proteinExistence type="predicted"/>
<name>A0A1I5EZR5_9ACTN</name>
<sequence length="244" mass="25231">MPPVAGIEAEAVQLRTDAAVGGQVQVRVTDTGGEPFTVTSVAIDSPGFAPLPDRVVDAAYAPGQTIDLPTPFGEVVCDRAAEPAAARLTVVRPDGAGEVLRVPLAAEDLTEIHADTCGARAALAVAGVTVTGLAVDGEAATGSLVLTRTGDDDRAVTVTRLEGNVLYGTGADLPRTLEEGAASLRVPVEFTMARCDPHALAEVKQPYRFLLGVQVGEDAEVPVDLPLEQAQRDVLFALVDAACR</sequence>
<keyword evidence="2" id="KW-1185">Reference proteome</keyword>
<protein>
    <submittedName>
        <fullName evidence="1">Uncharacterized protein</fullName>
    </submittedName>
</protein>
<reference evidence="2" key="1">
    <citation type="submission" date="2016-10" db="EMBL/GenBank/DDBJ databases">
        <authorList>
            <person name="Varghese N."/>
            <person name="Submissions S."/>
        </authorList>
    </citation>
    <scope>NUCLEOTIDE SEQUENCE [LARGE SCALE GENOMIC DNA]</scope>
    <source>
        <strain evidence="2">DSM 43161</strain>
    </source>
</reference>
<dbReference type="OrthoDB" id="3784033at2"/>
<dbReference type="Proteomes" id="UP000183642">
    <property type="component" value="Unassembled WGS sequence"/>
</dbReference>
<organism evidence="1 2">
    <name type="scientific">Geodermatophilus obscurus</name>
    <dbReference type="NCBI Taxonomy" id="1861"/>
    <lineage>
        <taxon>Bacteria</taxon>
        <taxon>Bacillati</taxon>
        <taxon>Actinomycetota</taxon>
        <taxon>Actinomycetes</taxon>
        <taxon>Geodermatophilales</taxon>
        <taxon>Geodermatophilaceae</taxon>
        <taxon>Geodermatophilus</taxon>
    </lineage>
</organism>
<evidence type="ECO:0000313" key="1">
    <source>
        <dbReference type="EMBL" id="SFO16913.1"/>
    </source>
</evidence>
<dbReference type="EMBL" id="FOWE01000004">
    <property type="protein sequence ID" value="SFO16913.1"/>
    <property type="molecule type" value="Genomic_DNA"/>
</dbReference>
<evidence type="ECO:0000313" key="2">
    <source>
        <dbReference type="Proteomes" id="UP000183642"/>
    </source>
</evidence>